<dbReference type="SUPFAM" id="SSF47473">
    <property type="entry name" value="EF-hand"/>
    <property type="match status" value="1"/>
</dbReference>
<evidence type="ECO:0000313" key="2">
    <source>
        <dbReference type="Proteomes" id="UP000272942"/>
    </source>
</evidence>
<organism evidence="3">
    <name type="scientific">Echinostoma caproni</name>
    <dbReference type="NCBI Taxonomy" id="27848"/>
    <lineage>
        <taxon>Eukaryota</taxon>
        <taxon>Metazoa</taxon>
        <taxon>Spiralia</taxon>
        <taxon>Lophotrochozoa</taxon>
        <taxon>Platyhelminthes</taxon>
        <taxon>Trematoda</taxon>
        <taxon>Digenea</taxon>
        <taxon>Plagiorchiida</taxon>
        <taxon>Echinostomata</taxon>
        <taxon>Echinostomatoidea</taxon>
        <taxon>Echinostomatidae</taxon>
        <taxon>Echinostoma</taxon>
    </lineage>
</organism>
<protein>
    <submittedName>
        <fullName evidence="3">EF-hand domain-containing protein</fullName>
    </submittedName>
</protein>
<evidence type="ECO:0000313" key="3">
    <source>
        <dbReference type="WBParaSite" id="ECPE_0001707101-mRNA-1"/>
    </source>
</evidence>
<gene>
    <name evidence="1" type="ORF">ECPE_LOCUS17027</name>
</gene>
<dbReference type="Gene3D" id="1.10.238.10">
    <property type="entry name" value="EF-hand"/>
    <property type="match status" value="1"/>
</dbReference>
<accession>A0A183BCU2</accession>
<dbReference type="WBParaSite" id="ECPE_0001707101-mRNA-1">
    <property type="protein sequence ID" value="ECPE_0001707101-mRNA-1"/>
    <property type="gene ID" value="ECPE_0001707101"/>
</dbReference>
<name>A0A183BCU2_9TREM</name>
<evidence type="ECO:0000313" key="1">
    <source>
        <dbReference type="EMBL" id="VDP94303.1"/>
    </source>
</evidence>
<sequence>MTDMTDQQTEALRRAFEKVAGENGEIDCEELRDILNVAFTRGKSFRQFLKVLSPCT</sequence>
<dbReference type="Proteomes" id="UP000272942">
    <property type="component" value="Unassembled WGS sequence"/>
</dbReference>
<dbReference type="InterPro" id="IPR011992">
    <property type="entry name" value="EF-hand-dom_pair"/>
</dbReference>
<proteinExistence type="predicted"/>
<reference evidence="1 2" key="2">
    <citation type="submission" date="2018-11" db="EMBL/GenBank/DDBJ databases">
        <authorList>
            <consortium name="Pathogen Informatics"/>
        </authorList>
    </citation>
    <scope>NUCLEOTIDE SEQUENCE [LARGE SCALE GENOMIC DNA]</scope>
    <source>
        <strain evidence="1 2">Egypt</strain>
    </source>
</reference>
<reference evidence="3" key="1">
    <citation type="submission" date="2016-06" db="UniProtKB">
        <authorList>
            <consortium name="WormBaseParasite"/>
        </authorList>
    </citation>
    <scope>IDENTIFICATION</scope>
</reference>
<dbReference type="AlphaFoldDB" id="A0A183BCU2"/>
<keyword evidence="2" id="KW-1185">Reference proteome</keyword>
<dbReference type="EMBL" id="UZAN01067112">
    <property type="protein sequence ID" value="VDP94303.1"/>
    <property type="molecule type" value="Genomic_DNA"/>
</dbReference>